<organism evidence="1 2">
    <name type="scientific">Caligus rogercresseyi</name>
    <name type="common">Sea louse</name>
    <dbReference type="NCBI Taxonomy" id="217165"/>
    <lineage>
        <taxon>Eukaryota</taxon>
        <taxon>Metazoa</taxon>
        <taxon>Ecdysozoa</taxon>
        <taxon>Arthropoda</taxon>
        <taxon>Crustacea</taxon>
        <taxon>Multicrustacea</taxon>
        <taxon>Hexanauplia</taxon>
        <taxon>Copepoda</taxon>
        <taxon>Siphonostomatoida</taxon>
        <taxon>Caligidae</taxon>
        <taxon>Caligus</taxon>
    </lineage>
</organism>
<dbReference type="Proteomes" id="UP000595437">
    <property type="component" value="Chromosome 9"/>
</dbReference>
<dbReference type="Gene3D" id="3.30.420.10">
    <property type="entry name" value="Ribonuclease H-like superfamily/Ribonuclease H"/>
    <property type="match status" value="1"/>
</dbReference>
<gene>
    <name evidence="1" type="ORF">FKW44_014689</name>
</gene>
<evidence type="ECO:0000313" key="1">
    <source>
        <dbReference type="EMBL" id="QQP40589.1"/>
    </source>
</evidence>
<protein>
    <submittedName>
        <fullName evidence="1">Uncharacterized protein</fullName>
    </submittedName>
</protein>
<dbReference type="GO" id="GO:0003676">
    <property type="term" value="F:nucleic acid binding"/>
    <property type="evidence" value="ECO:0007669"/>
    <property type="project" value="InterPro"/>
</dbReference>
<keyword evidence="2" id="KW-1185">Reference proteome</keyword>
<reference evidence="2" key="1">
    <citation type="submission" date="2021-01" db="EMBL/GenBank/DDBJ databases">
        <title>Caligus Genome Assembly.</title>
        <authorList>
            <person name="Gallardo-Escarate C."/>
        </authorList>
    </citation>
    <scope>NUCLEOTIDE SEQUENCE [LARGE SCALE GENOMIC DNA]</scope>
</reference>
<dbReference type="EMBL" id="CP045898">
    <property type="protein sequence ID" value="QQP40589.1"/>
    <property type="molecule type" value="Genomic_DNA"/>
</dbReference>
<evidence type="ECO:0000313" key="2">
    <source>
        <dbReference type="Proteomes" id="UP000595437"/>
    </source>
</evidence>
<accession>A0A7T8GZ98</accession>
<proteinExistence type="predicted"/>
<sequence length="72" mass="8488">MANFWPKDFWPLSSPDLNPLDFFWWSVIESRTNATPHVNVESLKSAISREWEVYPKEDIRRACASFRGRTEA</sequence>
<name>A0A7T8GZ98_CALRO</name>
<dbReference type="AlphaFoldDB" id="A0A7T8GZ98"/>
<dbReference type="OrthoDB" id="155387at2759"/>
<dbReference type="InterPro" id="IPR036397">
    <property type="entry name" value="RNaseH_sf"/>
</dbReference>